<evidence type="ECO:0000256" key="1">
    <source>
        <dbReference type="SAM" id="MobiDB-lite"/>
    </source>
</evidence>
<feature type="domain" description="GerMN" evidence="2">
    <location>
        <begin position="212"/>
        <end position="299"/>
    </location>
</feature>
<reference evidence="4" key="1">
    <citation type="submission" date="2023-07" db="EMBL/GenBank/DDBJ databases">
        <title>Novel species in the genus Lipingzhangella isolated from Sambhar Salt Lake.</title>
        <authorList>
            <person name="Jiya N."/>
            <person name="Kajale S."/>
            <person name="Sharma A."/>
        </authorList>
    </citation>
    <scope>NUCLEOTIDE SEQUENCE [LARGE SCALE GENOMIC DNA]</scope>
    <source>
        <strain evidence="4">LS1_29</strain>
    </source>
</reference>
<dbReference type="Pfam" id="PF10646">
    <property type="entry name" value="Germane"/>
    <property type="match status" value="1"/>
</dbReference>
<evidence type="ECO:0000313" key="4">
    <source>
        <dbReference type="Proteomes" id="UP001250214"/>
    </source>
</evidence>
<gene>
    <name evidence="3" type="ORF">RIF23_08945</name>
</gene>
<evidence type="ECO:0000259" key="2">
    <source>
        <dbReference type="SMART" id="SM00909"/>
    </source>
</evidence>
<dbReference type="EMBL" id="JAVLVT010000003">
    <property type="protein sequence ID" value="MDS1270420.1"/>
    <property type="molecule type" value="Genomic_DNA"/>
</dbReference>
<dbReference type="InterPro" id="IPR019606">
    <property type="entry name" value="GerMN"/>
</dbReference>
<dbReference type="Pfam" id="PF10647">
    <property type="entry name" value="Gmad1"/>
    <property type="match status" value="1"/>
</dbReference>
<proteinExistence type="predicted"/>
<dbReference type="SMART" id="SM00909">
    <property type="entry name" value="Germane"/>
    <property type="match status" value="1"/>
</dbReference>
<dbReference type="InterPro" id="IPR018910">
    <property type="entry name" value="LpqB_C"/>
</dbReference>
<dbReference type="InterPro" id="IPR059026">
    <property type="entry name" value="LpqB_N"/>
</dbReference>
<sequence length="605" mass="63949">MSALVAVVLLGGCASIPTDSPVYPGEGQDDGGAQGDPYVRLIPVPPRPGAGETDLVRDFLSSMGSFEDDHGAARAYLTPEREAEWDPDGTALVYDERGTVDIELVDGASDPAGDDEAAASAQVRMEATRTATINADGRFVPAGDDDLLEVTFRLRQVDGEWRIDELPENLILSGQAVDRVYRSLNLYFLNPEESMVVPDTVLLPGHVTSNLADQLARRLVQGPTSWLEPAVYTAFPEDTTADTAYQAGTLTVDLSPAAAMTSEDERFGMAAQLAWTFRQVPEVQELRLRIAGEDMQIPGADGVTVDVTSGLWDSVDPSGGPGEDAPGHVYVTRDGALLAMDEDQAEHPVPGAAGSGTGIDRHAVSITEDRVAGIDPEAQEVRVAPMVSDGEYGTVLAGSDFRALSWDGAGDLWVAARQEQSVDEPDETEPDVGGVPGSELWLLNDGTDPIEVDVPELDGRIGTATVEQLRVARDGVRAAVVLGTEEGSQLAVGRLVERADGLEFGELVPVATEFEEVTDVSWRGPDQLALLGQHEDSTPQAYLSPSGGGGQATSAGAAPGVEMETITAMPNRPLLAGADDNEIWLTDDRLTWLPAGEGSAPTYPG</sequence>
<dbReference type="RefSeq" id="WP_310911930.1">
    <property type="nucleotide sequence ID" value="NZ_JAVLVT010000003.1"/>
</dbReference>
<feature type="region of interest" description="Disordered" evidence="1">
    <location>
        <begin position="18"/>
        <end position="37"/>
    </location>
</feature>
<organism evidence="3 4">
    <name type="scientific">Lipingzhangella rawalii</name>
    <dbReference type="NCBI Taxonomy" id="2055835"/>
    <lineage>
        <taxon>Bacteria</taxon>
        <taxon>Bacillati</taxon>
        <taxon>Actinomycetota</taxon>
        <taxon>Actinomycetes</taxon>
        <taxon>Streptosporangiales</taxon>
        <taxon>Nocardiopsidaceae</taxon>
        <taxon>Lipingzhangella</taxon>
    </lineage>
</organism>
<accession>A0ABU2H6E1</accession>
<comment type="caution">
    <text evidence="3">The sequence shown here is derived from an EMBL/GenBank/DDBJ whole genome shotgun (WGS) entry which is preliminary data.</text>
</comment>
<feature type="region of interest" description="Disordered" evidence="1">
    <location>
        <begin position="537"/>
        <end position="558"/>
    </location>
</feature>
<keyword evidence="4" id="KW-1185">Reference proteome</keyword>
<protein>
    <submittedName>
        <fullName evidence="3">LpqB family beta-propeller domain-containing protein</fullName>
    </submittedName>
</protein>
<evidence type="ECO:0000313" key="3">
    <source>
        <dbReference type="EMBL" id="MDS1270420.1"/>
    </source>
</evidence>
<dbReference type="Pfam" id="PF25976">
    <property type="entry name" value="LpqB_N"/>
    <property type="match status" value="1"/>
</dbReference>
<dbReference type="Proteomes" id="UP001250214">
    <property type="component" value="Unassembled WGS sequence"/>
</dbReference>
<name>A0ABU2H6E1_9ACTN</name>